<evidence type="ECO:0000313" key="2">
    <source>
        <dbReference type="EMBL" id="RJF81517.1"/>
    </source>
</evidence>
<dbReference type="InterPro" id="IPR041705">
    <property type="entry name" value="PIN_Sll0205"/>
</dbReference>
<reference evidence="2 3" key="1">
    <citation type="submission" date="2018-09" db="EMBL/GenBank/DDBJ databases">
        <authorList>
            <person name="Zhu H."/>
        </authorList>
    </citation>
    <scope>NUCLEOTIDE SEQUENCE [LARGE SCALE GENOMIC DNA]</scope>
    <source>
        <strain evidence="2 3">K2W22B-5</strain>
    </source>
</reference>
<dbReference type="OrthoDB" id="9798990at2"/>
<dbReference type="RefSeq" id="WP_119831608.1">
    <property type="nucleotide sequence ID" value="NZ_QYUL01000002.1"/>
</dbReference>
<dbReference type="InterPro" id="IPR029060">
    <property type="entry name" value="PIN-like_dom_sf"/>
</dbReference>
<dbReference type="PANTHER" id="PTHR36173">
    <property type="entry name" value="RIBONUCLEASE VAPC16-RELATED"/>
    <property type="match status" value="1"/>
</dbReference>
<name>A0A418VWJ6_9PROT</name>
<dbReference type="Pfam" id="PF01850">
    <property type="entry name" value="PIN"/>
    <property type="match status" value="1"/>
</dbReference>
<feature type="domain" description="PIN" evidence="1">
    <location>
        <begin position="4"/>
        <end position="114"/>
    </location>
</feature>
<dbReference type="InterPro" id="IPR052919">
    <property type="entry name" value="TA_system_RNase"/>
</dbReference>
<comment type="caution">
    <text evidence="2">The sequence shown here is derived from an EMBL/GenBank/DDBJ whole genome shotgun (WGS) entry which is preliminary data.</text>
</comment>
<accession>A0A418VWJ6</accession>
<dbReference type="SUPFAM" id="SSF88723">
    <property type="entry name" value="PIN domain-like"/>
    <property type="match status" value="1"/>
</dbReference>
<dbReference type="EMBL" id="QYUL01000002">
    <property type="protein sequence ID" value="RJF81517.1"/>
    <property type="molecule type" value="Genomic_DNA"/>
</dbReference>
<dbReference type="Gene3D" id="3.40.50.1010">
    <property type="entry name" value="5'-nuclease"/>
    <property type="match status" value="1"/>
</dbReference>
<evidence type="ECO:0000259" key="1">
    <source>
        <dbReference type="Pfam" id="PF01850"/>
    </source>
</evidence>
<evidence type="ECO:0000313" key="3">
    <source>
        <dbReference type="Proteomes" id="UP000283458"/>
    </source>
</evidence>
<dbReference type="CDD" id="cd09872">
    <property type="entry name" value="PIN_Sll0205-like"/>
    <property type="match status" value="1"/>
</dbReference>
<dbReference type="PANTHER" id="PTHR36173:SF2">
    <property type="entry name" value="RIBONUCLEASE VAPC16"/>
    <property type="match status" value="1"/>
</dbReference>
<protein>
    <submittedName>
        <fullName evidence="2">Type II toxin-antitoxin system VapC family toxin</fullName>
    </submittedName>
</protein>
<sequence length="125" mass="13881">MRLLLDSHVLLWALNDPGRLPPRVSALLVDPALAVFVSIASLWELRIKAASGKLDLPPNLPDLIRASGFDFLPIDLRHIDRLSGLATHHRDPFDRMLIAQALADDLTLVSADRMVTLYDAPVLWS</sequence>
<dbReference type="InterPro" id="IPR002716">
    <property type="entry name" value="PIN_dom"/>
</dbReference>
<dbReference type="Proteomes" id="UP000283458">
    <property type="component" value="Unassembled WGS sequence"/>
</dbReference>
<keyword evidence="3" id="KW-1185">Reference proteome</keyword>
<gene>
    <name evidence="2" type="ORF">D3877_15320</name>
</gene>
<dbReference type="AlphaFoldDB" id="A0A418VWJ6"/>
<proteinExistence type="predicted"/>
<organism evidence="2 3">
    <name type="scientific">Azospirillum cavernae</name>
    <dbReference type="NCBI Taxonomy" id="2320860"/>
    <lineage>
        <taxon>Bacteria</taxon>
        <taxon>Pseudomonadati</taxon>
        <taxon>Pseudomonadota</taxon>
        <taxon>Alphaproteobacteria</taxon>
        <taxon>Rhodospirillales</taxon>
        <taxon>Azospirillaceae</taxon>
        <taxon>Azospirillum</taxon>
    </lineage>
</organism>